<dbReference type="EMBL" id="PVNG01000028">
    <property type="protein sequence ID" value="PRX53390.1"/>
    <property type="molecule type" value="Genomic_DNA"/>
</dbReference>
<keyword evidence="1" id="KW-0812">Transmembrane</keyword>
<accession>A0A2T0M7D0</accession>
<dbReference type="PIRSF" id="PIRSF026631">
    <property type="entry name" value="UCP026631"/>
    <property type="match status" value="1"/>
</dbReference>
<dbReference type="Proteomes" id="UP000238312">
    <property type="component" value="Unassembled WGS sequence"/>
</dbReference>
<feature type="transmembrane region" description="Helical" evidence="1">
    <location>
        <begin position="379"/>
        <end position="398"/>
    </location>
</feature>
<feature type="domain" description="YdbS-like PH" evidence="2">
    <location>
        <begin position="75"/>
        <end position="155"/>
    </location>
</feature>
<dbReference type="AlphaFoldDB" id="A0A2T0M7D0"/>
<feature type="domain" description="YdbS-like PH" evidence="2">
    <location>
        <begin position="429"/>
        <end position="500"/>
    </location>
</feature>
<organism evidence="3 4">
    <name type="scientific">Nonomuraea fuscirosea</name>
    <dbReference type="NCBI Taxonomy" id="1291556"/>
    <lineage>
        <taxon>Bacteria</taxon>
        <taxon>Bacillati</taxon>
        <taxon>Actinomycetota</taxon>
        <taxon>Actinomycetes</taxon>
        <taxon>Streptosporangiales</taxon>
        <taxon>Streptosporangiaceae</taxon>
        <taxon>Nonomuraea</taxon>
    </lineage>
</organism>
<dbReference type="InterPro" id="IPR014529">
    <property type="entry name" value="UCP026631"/>
</dbReference>
<feature type="transmembrane region" description="Helical" evidence="1">
    <location>
        <begin position="49"/>
        <end position="70"/>
    </location>
</feature>
<feature type="transmembrane region" description="Helical" evidence="1">
    <location>
        <begin position="184"/>
        <end position="203"/>
    </location>
</feature>
<keyword evidence="1" id="KW-0472">Membrane</keyword>
<feature type="transmembrane region" description="Helical" evidence="1">
    <location>
        <begin position="228"/>
        <end position="252"/>
    </location>
</feature>
<keyword evidence="4" id="KW-1185">Reference proteome</keyword>
<evidence type="ECO:0000259" key="2">
    <source>
        <dbReference type="Pfam" id="PF03703"/>
    </source>
</evidence>
<dbReference type="PANTHER" id="PTHR34473:SF2">
    <property type="entry name" value="UPF0699 TRANSMEMBRANE PROTEIN YDBT"/>
    <property type="match status" value="1"/>
</dbReference>
<feature type="transmembrane region" description="Helical" evidence="1">
    <location>
        <begin position="404"/>
        <end position="424"/>
    </location>
</feature>
<reference evidence="3 4" key="1">
    <citation type="submission" date="2018-03" db="EMBL/GenBank/DDBJ databases">
        <title>Genomic Encyclopedia of Type Strains, Phase III (KMG-III): the genomes of soil and plant-associated and newly described type strains.</title>
        <authorList>
            <person name="Whitman W."/>
        </authorList>
    </citation>
    <scope>NUCLEOTIDE SEQUENCE [LARGE SCALE GENOMIC DNA]</scope>
    <source>
        <strain evidence="3 4">CGMCC 4.7104</strain>
    </source>
</reference>
<name>A0A2T0M7D0_9ACTN</name>
<keyword evidence="1" id="KW-1133">Transmembrane helix</keyword>
<dbReference type="Pfam" id="PF03703">
    <property type="entry name" value="bPH_2"/>
    <property type="match status" value="2"/>
</dbReference>
<dbReference type="RefSeq" id="WP_106251051.1">
    <property type="nucleotide sequence ID" value="NZ_PVNG01000028.1"/>
</dbReference>
<dbReference type="OrthoDB" id="4121259at2"/>
<feature type="transmembrane region" description="Helical" evidence="1">
    <location>
        <begin position="21"/>
        <end position="43"/>
    </location>
</feature>
<evidence type="ECO:0000313" key="4">
    <source>
        <dbReference type="Proteomes" id="UP000238312"/>
    </source>
</evidence>
<evidence type="ECO:0000256" key="1">
    <source>
        <dbReference type="SAM" id="Phobius"/>
    </source>
</evidence>
<proteinExistence type="predicted"/>
<gene>
    <name evidence="3" type="ORF">B0I32_128146</name>
</gene>
<sequence length="515" mass="55177">MTSTLTRTAPRDHAGRLSGRLVLVSLSAPLTPAALFALSLLVTGGETNLQILITLGSLLLTGLIVGGIGLSRLATTHYRITGDRFEVSAGLLFRSRHSIPLVRVRGIDVTAHPVHRLFGLTTLRLDTGGQGAAARRAVRLDGVTKGQAAELRRLILEGRESGHAADSDGVISELDRSWLRYAPLTVWGVGSVLAAAGTVYRTLHEMKIDPLDLGVVQDLVRRFGSVPLWFGVLVTVLAVVALGVASSTLTFIENWSGYELRRAEGGVLRVRRGLLATRSVSMEEHRLRGLELVEPLPLRWAGGARLNAVTTGLGDRDENRRRRVLTPAVPRAEALAVAAQILPPTDPAGRELLDGRELLGRRELAAHPRVARRRRAGQALTASVLIAAIPAGLGLWLGPGLVTTGAITGLVLVPVLTALARSAYHSLGHAVRGRYLVTSYGAFARRTVVLRRDGVIGWNITRSPFQRRTGLLTLGATTAAGDGIYRVRDVSVNEGLTLAEIALPGLLTPFIERHP</sequence>
<dbReference type="PANTHER" id="PTHR34473">
    <property type="entry name" value="UPF0699 TRANSMEMBRANE PROTEIN YDBS"/>
    <property type="match status" value="1"/>
</dbReference>
<comment type="caution">
    <text evidence="3">The sequence shown here is derived from an EMBL/GenBank/DDBJ whole genome shotgun (WGS) entry which is preliminary data.</text>
</comment>
<dbReference type="InterPro" id="IPR005182">
    <property type="entry name" value="YdbS-like_PH"/>
</dbReference>
<protein>
    <submittedName>
        <fullName evidence="3">Putative membrane protein</fullName>
    </submittedName>
</protein>
<evidence type="ECO:0000313" key="3">
    <source>
        <dbReference type="EMBL" id="PRX53390.1"/>
    </source>
</evidence>